<evidence type="ECO:0000313" key="3">
    <source>
        <dbReference type="Proteomes" id="UP000514720"/>
    </source>
</evidence>
<dbReference type="NCBIfam" id="NF041131">
    <property type="entry name" value="RicT_YaaT_fam"/>
    <property type="match status" value="1"/>
</dbReference>
<evidence type="ECO:0000313" key="2">
    <source>
        <dbReference type="EMBL" id="QMS85230.1"/>
    </source>
</evidence>
<dbReference type="InterPro" id="IPR007557">
    <property type="entry name" value="PSP1_C"/>
</dbReference>
<dbReference type="Proteomes" id="UP000514720">
    <property type="component" value="Chromosome"/>
</dbReference>
<protein>
    <submittedName>
        <fullName evidence="2">Stage 0 sporulation family protein</fullName>
    </submittedName>
</protein>
<dbReference type="GO" id="GO:0005737">
    <property type="term" value="C:cytoplasm"/>
    <property type="evidence" value="ECO:0007669"/>
    <property type="project" value="TreeGrafter"/>
</dbReference>
<feature type="domain" description="PSP1 C-terminal" evidence="1">
    <location>
        <begin position="62"/>
        <end position="147"/>
    </location>
</feature>
<keyword evidence="3" id="KW-1185">Reference proteome</keyword>
<dbReference type="InterPro" id="IPR047767">
    <property type="entry name" value="PSP1-like"/>
</dbReference>
<dbReference type="RefSeq" id="WP_258877011.1">
    <property type="nucleotide sequence ID" value="NZ_CP048914.1"/>
</dbReference>
<gene>
    <name evidence="2" type="ORF">G4Z02_05535</name>
</gene>
<evidence type="ECO:0000259" key="1">
    <source>
        <dbReference type="PROSITE" id="PS51411"/>
    </source>
</evidence>
<proteinExistence type="predicted"/>
<dbReference type="EMBL" id="CP048914">
    <property type="protein sequence ID" value="QMS85230.1"/>
    <property type="molecule type" value="Genomic_DNA"/>
</dbReference>
<name>A0A7L7KQY2_9MOLU</name>
<dbReference type="AlphaFoldDB" id="A0A7L7KQY2"/>
<dbReference type="PANTHER" id="PTHR43830:SF3">
    <property type="entry name" value="PROTEIN PSP1"/>
    <property type="match status" value="1"/>
</dbReference>
<dbReference type="PROSITE" id="PS51411">
    <property type="entry name" value="PSP1_C"/>
    <property type="match status" value="1"/>
</dbReference>
<organism evidence="2 3">
    <name type="scientific">Candidatus Xianfuyuplasma coldseepsis</name>
    <dbReference type="NCBI Taxonomy" id="2782163"/>
    <lineage>
        <taxon>Bacteria</taxon>
        <taxon>Bacillati</taxon>
        <taxon>Mycoplasmatota</taxon>
        <taxon>Mollicutes</taxon>
        <taxon>Candidatus Izemoplasmatales</taxon>
        <taxon>Candidatus Izemoplasmataceae</taxon>
        <taxon>Candidatus Xianfuyuplasma</taxon>
    </lineage>
</organism>
<dbReference type="PANTHER" id="PTHR43830">
    <property type="entry name" value="PROTEIN PSP1"/>
    <property type="match status" value="1"/>
</dbReference>
<sequence>MANTVVGIRFKTAGKKYYFDPKDLDIHFGDKVVVETIRGYELGEVIEDIKTVEDKEIISALKPVLRKATDEDLKNHEKNLETIPEDLKIIAEAIKKNELDMKLLGAEYTLDRSKLIIYFNADGRVDFRELVKDLANAFRLRIELRQVGTRDGAKFLGGIGPCGYLLCCNTFLGDFETVSIRMAKNQNLSLNPANISGLCGKLLCCIKYENDTYTEHRQELPKVGSHVKTKDNERCKVIGVNIIEKTVRVVTEEDGVKTFKVEDLKHIEQYDKQKKKDNSGE</sequence>
<dbReference type="KEGG" id="xcl:G4Z02_05535"/>
<reference evidence="2 3" key="1">
    <citation type="submission" date="2020-02" db="EMBL/GenBank/DDBJ databases">
        <authorList>
            <person name="Zheng R.K."/>
            <person name="Sun C.M."/>
        </authorList>
    </citation>
    <scope>NUCLEOTIDE SEQUENCE [LARGE SCALE GENOMIC DNA]</scope>
    <source>
        <strain evidence="3">zrk13</strain>
    </source>
</reference>
<dbReference type="Pfam" id="PF04468">
    <property type="entry name" value="PSP1"/>
    <property type="match status" value="1"/>
</dbReference>
<accession>A0A7L7KQY2</accession>